<dbReference type="InterPro" id="IPR010997">
    <property type="entry name" value="HRDC-like_sf"/>
</dbReference>
<organism evidence="3 4">
    <name type="scientific">Iamia majanohamensis</name>
    <dbReference type="NCBI Taxonomy" id="467976"/>
    <lineage>
        <taxon>Bacteria</taxon>
        <taxon>Bacillati</taxon>
        <taxon>Actinomycetota</taxon>
        <taxon>Acidimicrobiia</taxon>
        <taxon>Acidimicrobiales</taxon>
        <taxon>Iamiaceae</taxon>
        <taxon>Iamia</taxon>
    </lineage>
</organism>
<dbReference type="InterPro" id="IPR036397">
    <property type="entry name" value="RNaseH_sf"/>
</dbReference>
<dbReference type="GO" id="GO:0008408">
    <property type="term" value="F:3'-5' exonuclease activity"/>
    <property type="evidence" value="ECO:0007669"/>
    <property type="project" value="InterPro"/>
</dbReference>
<dbReference type="EMBL" id="CP116942">
    <property type="protein sequence ID" value="WCO69170.1"/>
    <property type="molecule type" value="Genomic_DNA"/>
</dbReference>
<dbReference type="SMART" id="SM00474">
    <property type="entry name" value="35EXOc"/>
    <property type="match status" value="1"/>
</dbReference>
<dbReference type="Pfam" id="PF01612">
    <property type="entry name" value="DNA_pol_A_exo1"/>
    <property type="match status" value="1"/>
</dbReference>
<dbReference type="SUPFAM" id="SSF53098">
    <property type="entry name" value="Ribonuclease H-like"/>
    <property type="match status" value="1"/>
</dbReference>
<dbReference type="Proteomes" id="UP001216390">
    <property type="component" value="Chromosome"/>
</dbReference>
<proteinExistence type="predicted"/>
<accession>A0AAE9Y8S5</accession>
<keyword evidence="4" id="KW-1185">Reference proteome</keyword>
<evidence type="ECO:0000259" key="2">
    <source>
        <dbReference type="PROSITE" id="PS50967"/>
    </source>
</evidence>
<gene>
    <name evidence="3" type="ORF">PO878_10595</name>
</gene>
<reference evidence="3" key="1">
    <citation type="submission" date="2023-01" db="EMBL/GenBank/DDBJ databases">
        <title>The diversity of Class Acidimicrobiia in South China Sea sediment environments and the proposal of Iamia marina sp. nov., a novel species of the genus Iamia.</title>
        <authorList>
            <person name="He Y."/>
            <person name="Tian X."/>
        </authorList>
    </citation>
    <scope>NUCLEOTIDE SEQUENCE</scope>
    <source>
        <strain evidence="3">DSM 19957</strain>
    </source>
</reference>
<feature type="compositionally biased region" description="Basic and acidic residues" evidence="1">
    <location>
        <begin position="297"/>
        <end position="315"/>
    </location>
</feature>
<name>A0AAE9Y8S5_9ACTN</name>
<dbReference type="Pfam" id="PF00570">
    <property type="entry name" value="HRDC"/>
    <property type="match status" value="1"/>
</dbReference>
<protein>
    <submittedName>
        <fullName evidence="3">Ribonuclease D</fullName>
    </submittedName>
</protein>
<dbReference type="Gene3D" id="3.30.420.10">
    <property type="entry name" value="Ribonuclease H-like superfamily/Ribonuclease H"/>
    <property type="match status" value="1"/>
</dbReference>
<evidence type="ECO:0000313" key="4">
    <source>
        <dbReference type="Proteomes" id="UP001216390"/>
    </source>
</evidence>
<dbReference type="InterPro" id="IPR051086">
    <property type="entry name" value="RNase_D-like"/>
</dbReference>
<evidence type="ECO:0000313" key="3">
    <source>
        <dbReference type="EMBL" id="WCO69170.1"/>
    </source>
</evidence>
<sequence>MRRGRGQADGERGADVPDVAADDVADVDALAEVVESLTEADRYAVDTEFHREKTYWPKVALVQVAWGDRTVLIDPLAVDLAPLAEVFAGSGLAVMHAASQDIEVFERSVGSVPSRLFDTQIAAGFLGYGTPSLSALVEGELGFRLPKGDRLTDWMRRPLDPRQRAYAASDVAHLLEVHDRLSARIEADGRTDWVAAENEAQRTWRPVREPELAYTRIKEARQLRGTALGIARAVAAWRERRAAEIDVPPRHVMADLAVVTVANRAPTAVDDLKGVRGLDDRLRRGRLAEEIVAAVAEGRDEGPPPRSARPDQQLDRRLRPAVALVSAWVAQLARSHRIDTALLATRSDIEELLTAETGRLTVGWRADLVGGPVRDLVEGRAALAFEGDSLVLEPRAGT</sequence>
<dbReference type="InterPro" id="IPR002562">
    <property type="entry name" value="3'-5'_exonuclease_dom"/>
</dbReference>
<dbReference type="PANTHER" id="PTHR47649">
    <property type="entry name" value="RIBONUCLEASE D"/>
    <property type="match status" value="1"/>
</dbReference>
<dbReference type="InterPro" id="IPR012337">
    <property type="entry name" value="RNaseH-like_sf"/>
</dbReference>
<feature type="domain" description="HRDC" evidence="2">
    <location>
        <begin position="224"/>
        <end position="305"/>
    </location>
</feature>
<dbReference type="CDD" id="cd06142">
    <property type="entry name" value="RNaseD_exo"/>
    <property type="match status" value="1"/>
</dbReference>
<evidence type="ECO:0000256" key="1">
    <source>
        <dbReference type="SAM" id="MobiDB-lite"/>
    </source>
</evidence>
<dbReference type="KEGG" id="ima:PO878_10595"/>
<dbReference type="SUPFAM" id="SSF47819">
    <property type="entry name" value="HRDC-like"/>
    <property type="match status" value="2"/>
</dbReference>
<dbReference type="GO" id="GO:0003676">
    <property type="term" value="F:nucleic acid binding"/>
    <property type="evidence" value="ECO:0007669"/>
    <property type="project" value="InterPro"/>
</dbReference>
<dbReference type="InterPro" id="IPR002121">
    <property type="entry name" value="HRDC_dom"/>
</dbReference>
<dbReference type="GO" id="GO:0006139">
    <property type="term" value="P:nucleobase-containing compound metabolic process"/>
    <property type="evidence" value="ECO:0007669"/>
    <property type="project" value="InterPro"/>
</dbReference>
<dbReference type="RefSeq" id="WP_272738683.1">
    <property type="nucleotide sequence ID" value="NZ_CP116942.1"/>
</dbReference>
<feature type="region of interest" description="Disordered" evidence="1">
    <location>
        <begin position="296"/>
        <end position="315"/>
    </location>
</feature>
<dbReference type="AlphaFoldDB" id="A0AAE9Y8S5"/>
<dbReference type="PROSITE" id="PS50967">
    <property type="entry name" value="HRDC"/>
    <property type="match status" value="1"/>
</dbReference>
<dbReference type="InterPro" id="IPR044876">
    <property type="entry name" value="HRDC_dom_sf"/>
</dbReference>
<dbReference type="GO" id="GO:0000166">
    <property type="term" value="F:nucleotide binding"/>
    <property type="evidence" value="ECO:0007669"/>
    <property type="project" value="InterPro"/>
</dbReference>
<dbReference type="PANTHER" id="PTHR47649:SF1">
    <property type="entry name" value="RIBONUCLEASE D"/>
    <property type="match status" value="1"/>
</dbReference>
<dbReference type="Gene3D" id="1.10.150.80">
    <property type="entry name" value="HRDC domain"/>
    <property type="match status" value="1"/>
</dbReference>